<dbReference type="EMBL" id="JACOPE010000001">
    <property type="protein sequence ID" value="MBC5683099.1"/>
    <property type="molecule type" value="Genomic_DNA"/>
</dbReference>
<dbReference type="RefSeq" id="WP_186864830.1">
    <property type="nucleotide sequence ID" value="NZ_JACOPE010000001.1"/>
</dbReference>
<dbReference type="Proteomes" id="UP000631576">
    <property type="component" value="Unassembled WGS sequence"/>
</dbReference>
<evidence type="ECO:0008006" key="3">
    <source>
        <dbReference type="Google" id="ProtNLM"/>
    </source>
</evidence>
<organism evidence="1 2">
    <name type="scientific">Ruminococcus hominis</name>
    <dbReference type="NCBI Taxonomy" id="2763065"/>
    <lineage>
        <taxon>Bacteria</taxon>
        <taxon>Bacillati</taxon>
        <taxon>Bacillota</taxon>
        <taxon>Clostridia</taxon>
        <taxon>Eubacteriales</taxon>
        <taxon>Oscillospiraceae</taxon>
        <taxon>Ruminococcus</taxon>
    </lineage>
</organism>
<evidence type="ECO:0000313" key="2">
    <source>
        <dbReference type="Proteomes" id="UP000631576"/>
    </source>
</evidence>
<gene>
    <name evidence="1" type="ORF">H8S40_05890</name>
</gene>
<reference evidence="1 2" key="1">
    <citation type="submission" date="2020-08" db="EMBL/GenBank/DDBJ databases">
        <title>Genome public.</title>
        <authorList>
            <person name="Liu C."/>
            <person name="Sun Q."/>
        </authorList>
    </citation>
    <scope>NUCLEOTIDE SEQUENCE [LARGE SCALE GENOMIC DNA]</scope>
    <source>
        <strain evidence="1 2">NSJ-13</strain>
    </source>
</reference>
<sequence>MKEFLEKSLQQNVIMTENKEVYKKLPLAYRGRYNIFTVEMNAVLWMAIHPKEDVGLVMLRRDRAGVEKMTGLNCAIFLDRTTFYIKEKLMEEGIPFVIDGKQVFLPFIGYLLSKENERELPPVHLISFLTQKMLLIAIYERWNEVRVSGAAKRLEVSTKSASRCFDELEYLNVKVLGMKGKSRVINIPDDREQLWQQIESVLRNPVIRRFILRKDMKLEKKAGISALCEYSLLSDNAYPTYAVTKKELKASGVKEEKQASELEEIGCVVLEVGYFTDFLGKGLQDPLSVVLSLTEEEQEEERVDISINEMFEEYVWSRD</sequence>
<protein>
    <recommendedName>
        <fullName evidence="3">MarR family transcriptional regulator</fullName>
    </recommendedName>
</protein>
<keyword evidence="2" id="KW-1185">Reference proteome</keyword>
<accession>A0ABR7G6S7</accession>
<proteinExistence type="predicted"/>
<evidence type="ECO:0000313" key="1">
    <source>
        <dbReference type="EMBL" id="MBC5683099.1"/>
    </source>
</evidence>
<comment type="caution">
    <text evidence="1">The sequence shown here is derived from an EMBL/GenBank/DDBJ whole genome shotgun (WGS) entry which is preliminary data.</text>
</comment>
<name>A0ABR7G6S7_9FIRM</name>